<proteinExistence type="inferred from homology"/>
<reference evidence="11" key="1">
    <citation type="submission" date="2020-01" db="EMBL/GenBank/DDBJ databases">
        <authorList>
            <consortium name="DOE Joint Genome Institute"/>
            <person name="Haridas S."/>
            <person name="Albert R."/>
            <person name="Binder M."/>
            <person name="Bloem J."/>
            <person name="Labutti K."/>
            <person name="Salamov A."/>
            <person name="Andreopoulos B."/>
            <person name="Baker S.E."/>
            <person name="Barry K."/>
            <person name="Bills G."/>
            <person name="Bluhm B.H."/>
            <person name="Cannon C."/>
            <person name="Castanera R."/>
            <person name="Culley D.E."/>
            <person name="Daum C."/>
            <person name="Ezra D."/>
            <person name="Gonzalez J.B."/>
            <person name="Henrissat B."/>
            <person name="Kuo A."/>
            <person name="Liang C."/>
            <person name="Lipzen A."/>
            <person name="Lutzoni F."/>
            <person name="Magnuson J."/>
            <person name="Mondo S."/>
            <person name="Nolan M."/>
            <person name="Ohm R."/>
            <person name="Pangilinan J."/>
            <person name="Park H.-J."/>
            <person name="Ramirez L."/>
            <person name="Alfaro M."/>
            <person name="Sun H."/>
            <person name="Tritt A."/>
            <person name="Yoshinaga Y."/>
            <person name="Zwiers L.-H."/>
            <person name="Turgeon B.G."/>
            <person name="Goodwin S.B."/>
            <person name="Spatafora J.W."/>
            <person name="Crous P.W."/>
            <person name="Grigoriev I.V."/>
        </authorList>
    </citation>
    <scope>NUCLEOTIDE SEQUENCE</scope>
    <source>
        <strain evidence="11">P77</strain>
    </source>
</reference>
<comment type="function">
    <text evidence="1">Fluoride channel required for the rapid expulsion of cytoplasmic fluoride.</text>
</comment>
<evidence type="ECO:0000256" key="2">
    <source>
        <dbReference type="ARBA" id="ARBA00004651"/>
    </source>
</evidence>
<keyword evidence="6 10" id="KW-0472">Membrane</keyword>
<organism evidence="11 12">
    <name type="scientific">Decorospora gaudefroyi</name>
    <dbReference type="NCBI Taxonomy" id="184978"/>
    <lineage>
        <taxon>Eukaryota</taxon>
        <taxon>Fungi</taxon>
        <taxon>Dikarya</taxon>
        <taxon>Ascomycota</taxon>
        <taxon>Pezizomycotina</taxon>
        <taxon>Dothideomycetes</taxon>
        <taxon>Pleosporomycetidae</taxon>
        <taxon>Pleosporales</taxon>
        <taxon>Pleosporineae</taxon>
        <taxon>Pleosporaceae</taxon>
        <taxon>Decorospora</taxon>
    </lineage>
</organism>
<dbReference type="PANTHER" id="PTHR28259:SF1">
    <property type="entry name" value="FLUORIDE EXPORT PROTEIN 1-RELATED"/>
    <property type="match status" value="1"/>
</dbReference>
<dbReference type="GO" id="GO:1903425">
    <property type="term" value="F:fluoride transmembrane transporter activity"/>
    <property type="evidence" value="ECO:0007669"/>
    <property type="project" value="TreeGrafter"/>
</dbReference>
<evidence type="ECO:0000256" key="7">
    <source>
        <dbReference type="ARBA" id="ARBA00035120"/>
    </source>
</evidence>
<evidence type="ECO:0008006" key="13">
    <source>
        <dbReference type="Google" id="ProtNLM"/>
    </source>
</evidence>
<evidence type="ECO:0000256" key="1">
    <source>
        <dbReference type="ARBA" id="ARBA00002598"/>
    </source>
</evidence>
<keyword evidence="12" id="KW-1185">Reference proteome</keyword>
<keyword evidence="5 10" id="KW-1133">Transmembrane helix</keyword>
<evidence type="ECO:0000313" key="12">
    <source>
        <dbReference type="Proteomes" id="UP000800040"/>
    </source>
</evidence>
<feature type="transmembrane region" description="Helical" evidence="10">
    <location>
        <begin position="474"/>
        <end position="497"/>
    </location>
</feature>
<evidence type="ECO:0000256" key="8">
    <source>
        <dbReference type="ARBA" id="ARBA00035585"/>
    </source>
</evidence>
<evidence type="ECO:0000313" key="11">
    <source>
        <dbReference type="EMBL" id="KAF1831908.1"/>
    </source>
</evidence>
<feature type="region of interest" description="Disordered" evidence="9">
    <location>
        <begin position="136"/>
        <end position="191"/>
    </location>
</feature>
<feature type="compositionally biased region" description="Polar residues" evidence="9">
    <location>
        <begin position="31"/>
        <end position="40"/>
    </location>
</feature>
<evidence type="ECO:0000256" key="6">
    <source>
        <dbReference type="ARBA" id="ARBA00023136"/>
    </source>
</evidence>
<evidence type="ECO:0000256" key="3">
    <source>
        <dbReference type="ARBA" id="ARBA00022475"/>
    </source>
</evidence>
<dbReference type="Proteomes" id="UP000800040">
    <property type="component" value="Unassembled WGS sequence"/>
</dbReference>
<feature type="transmembrane region" description="Helical" evidence="10">
    <location>
        <begin position="256"/>
        <end position="277"/>
    </location>
</feature>
<accession>A0A6A5K3U6</accession>
<comment type="catalytic activity">
    <reaction evidence="8">
        <text>fluoride(in) = fluoride(out)</text>
        <dbReference type="Rhea" id="RHEA:76159"/>
        <dbReference type="ChEBI" id="CHEBI:17051"/>
    </reaction>
    <physiologicalReaction direction="left-to-right" evidence="8">
        <dbReference type="Rhea" id="RHEA:76160"/>
    </physiologicalReaction>
</comment>
<dbReference type="InterPro" id="IPR003691">
    <property type="entry name" value="FluC"/>
</dbReference>
<keyword evidence="4 10" id="KW-0812">Transmembrane</keyword>
<feature type="region of interest" description="Disordered" evidence="9">
    <location>
        <begin position="1"/>
        <end position="123"/>
    </location>
</feature>
<dbReference type="Pfam" id="PF02537">
    <property type="entry name" value="CRCB"/>
    <property type="match status" value="2"/>
</dbReference>
<feature type="compositionally biased region" description="Basic and acidic residues" evidence="9">
    <location>
        <begin position="87"/>
        <end position="115"/>
    </location>
</feature>
<sequence length="584" mass="63282">MADAAEDDVHSKRDSHFNHQRSSLRSSLHSDTSAGPQQQRSRTHTDLRRLDEFDHDLKKAEPEHVNSETFSSRVSTASPAPNVPYTRQRESAGSHVKKSDKSTGKHISRSTEDSRVGPGEEGVVAPESWLHLYEQHARPPNLPPPFRTPRTRAHSRRADKEEASGSGSRPQRSKRPSSPPGRIASRGVSGSQLDITALPSMSSKENDLAAHYARSQRTPHASKAATELYTISYLIFFSIFGTLTRLGLQALTFYPGAPVTTSVLWANVTGTLIMGFLSQDRRLFASEWGERPTEPPDLPAAAHKARHSKVKKTIPLYIGLATGFCGSCTSFSSFTRDIFLSLSNDLQSPINHPYPPGITPPAITTTVPRPTGASVMAVSATIILTLCTCLCALKLGAHLAQLLHRLTPTLPFRLTRRFLDPLFVFLGAGVWIAAIILSIFAPQPAWRGQALFACVFAPVGCLLRFYLSLYLNAIYPAFPLGTFTVNIFGTAVLGMAFDLQHVQLSSTGAVGGSVLGCQVLQGIQDGFCGCLTTVSTWIVELDSLKRKAAYVYGVVSVGAALGLLVVVLGSVRWTVGWSGVLCVV</sequence>
<evidence type="ECO:0000256" key="4">
    <source>
        <dbReference type="ARBA" id="ARBA00022692"/>
    </source>
</evidence>
<evidence type="ECO:0000256" key="10">
    <source>
        <dbReference type="SAM" id="Phobius"/>
    </source>
</evidence>
<feature type="transmembrane region" description="Helical" evidence="10">
    <location>
        <begin position="375"/>
        <end position="397"/>
    </location>
</feature>
<gene>
    <name evidence="11" type="ORF">BDW02DRAFT_571562</name>
</gene>
<keyword evidence="3" id="KW-1003">Cell membrane</keyword>
<evidence type="ECO:0000256" key="5">
    <source>
        <dbReference type="ARBA" id="ARBA00022989"/>
    </source>
</evidence>
<feature type="compositionally biased region" description="Basic and acidic residues" evidence="9">
    <location>
        <begin position="43"/>
        <end position="66"/>
    </location>
</feature>
<feature type="compositionally biased region" description="Polar residues" evidence="9">
    <location>
        <begin position="67"/>
        <end position="79"/>
    </location>
</feature>
<feature type="transmembrane region" description="Helical" evidence="10">
    <location>
        <begin position="549"/>
        <end position="571"/>
    </location>
</feature>
<dbReference type="AlphaFoldDB" id="A0A6A5K3U6"/>
<feature type="compositionally biased region" description="Low complexity" evidence="9">
    <location>
        <begin position="20"/>
        <end position="30"/>
    </location>
</feature>
<feature type="transmembrane region" description="Helical" evidence="10">
    <location>
        <begin position="314"/>
        <end position="334"/>
    </location>
</feature>
<name>A0A6A5K3U6_9PLEO</name>
<feature type="transmembrane region" description="Helical" evidence="10">
    <location>
        <begin position="446"/>
        <end position="467"/>
    </location>
</feature>
<feature type="compositionally biased region" description="Basic and acidic residues" evidence="9">
    <location>
        <begin position="7"/>
        <end position="17"/>
    </location>
</feature>
<comment type="similarity">
    <text evidence="7">Belongs to the fluoride channel Fluc/FEX (TC 1.A.43) family.</text>
</comment>
<protein>
    <recommendedName>
        <fullName evidence="13">Chromosome condensation protein-like protein</fullName>
    </recommendedName>
</protein>
<dbReference type="GO" id="GO:0005886">
    <property type="term" value="C:plasma membrane"/>
    <property type="evidence" value="ECO:0007669"/>
    <property type="project" value="UniProtKB-SubCell"/>
</dbReference>
<comment type="subcellular location">
    <subcellularLocation>
        <location evidence="2">Cell membrane</location>
        <topology evidence="2">Multi-pass membrane protein</topology>
    </subcellularLocation>
</comment>
<feature type="transmembrane region" description="Helical" evidence="10">
    <location>
        <begin position="418"/>
        <end position="440"/>
    </location>
</feature>
<dbReference type="PANTHER" id="PTHR28259">
    <property type="entry name" value="FLUORIDE EXPORT PROTEIN 1-RELATED"/>
    <property type="match status" value="1"/>
</dbReference>
<feature type="transmembrane region" description="Helical" evidence="10">
    <location>
        <begin position="224"/>
        <end position="244"/>
    </location>
</feature>
<dbReference type="OrthoDB" id="409792at2759"/>
<evidence type="ECO:0000256" key="9">
    <source>
        <dbReference type="SAM" id="MobiDB-lite"/>
    </source>
</evidence>
<dbReference type="EMBL" id="ML975351">
    <property type="protein sequence ID" value="KAF1831908.1"/>
    <property type="molecule type" value="Genomic_DNA"/>
</dbReference>